<evidence type="ECO:0000256" key="1">
    <source>
        <dbReference type="ARBA" id="ARBA00001954"/>
    </source>
</evidence>
<name>A0A0E2Z1J4_9GAMM</name>
<evidence type="ECO:0000256" key="2">
    <source>
        <dbReference type="ARBA" id="ARBA00004063"/>
    </source>
</evidence>
<proteinExistence type="inferred from homology"/>
<evidence type="ECO:0000256" key="3">
    <source>
        <dbReference type="ARBA" id="ARBA00007851"/>
    </source>
</evidence>
<evidence type="ECO:0000256" key="4">
    <source>
        <dbReference type="ARBA" id="ARBA00011738"/>
    </source>
</evidence>
<evidence type="ECO:0000256" key="9">
    <source>
        <dbReference type="ARBA" id="ARBA00049228"/>
    </source>
</evidence>
<comment type="similarity">
    <text evidence="3">Belongs to the PhyH family. EctD subfamily.</text>
</comment>
<comment type="caution">
    <text evidence="11">The sequence shown here is derived from an EMBL/GenBank/DDBJ whole genome shotgun (WGS) entry which is preliminary data.</text>
</comment>
<evidence type="ECO:0000256" key="5">
    <source>
        <dbReference type="ARBA" id="ARBA00022723"/>
    </source>
</evidence>
<accession>A0A0E2Z1J4</accession>
<keyword evidence="6" id="KW-0223">Dioxygenase</keyword>
<dbReference type="EC" id="1.14.11.55" evidence="10"/>
<dbReference type="SUPFAM" id="SSF51197">
    <property type="entry name" value="Clavaminate synthase-like"/>
    <property type="match status" value="1"/>
</dbReference>
<dbReference type="EMBL" id="JPGN01000050">
    <property type="protein sequence ID" value="KFI19513.1"/>
    <property type="molecule type" value="Genomic_DNA"/>
</dbReference>
<dbReference type="Gene3D" id="2.60.120.620">
    <property type="entry name" value="q2cbj1_9rhob like domain"/>
    <property type="match status" value="1"/>
</dbReference>
<evidence type="ECO:0000313" key="11">
    <source>
        <dbReference type="EMBL" id="KFI19513.1"/>
    </source>
</evidence>
<dbReference type="PANTHER" id="PTHR20883">
    <property type="entry name" value="PHYTANOYL-COA DIOXYGENASE DOMAIN CONTAINING 1"/>
    <property type="match status" value="1"/>
</dbReference>
<dbReference type="NCBIfam" id="TIGR02408">
    <property type="entry name" value="ectoine_ThpD"/>
    <property type="match status" value="1"/>
</dbReference>
<comment type="function">
    <text evidence="2">Involved in the biosynthesis of 5-hydroxyectoine, called compatible solute, which helps organisms to survive extreme osmotic stress by acting as a highly soluble organic osmolyte. Catalyzes the 2-oxoglutarate-dependent selective hydroxylation of L-ectoine to yield (4S,5S)-5-hydroxyectoine.</text>
</comment>
<evidence type="ECO:0000256" key="8">
    <source>
        <dbReference type="ARBA" id="ARBA00023004"/>
    </source>
</evidence>
<dbReference type="Pfam" id="PF05721">
    <property type="entry name" value="PhyH"/>
    <property type="match status" value="1"/>
</dbReference>
<evidence type="ECO:0000256" key="6">
    <source>
        <dbReference type="ARBA" id="ARBA00022964"/>
    </source>
</evidence>
<evidence type="ECO:0000256" key="7">
    <source>
        <dbReference type="ARBA" id="ARBA00023002"/>
    </source>
</evidence>
<dbReference type="AlphaFoldDB" id="A0A0E2Z1J4"/>
<dbReference type="Proteomes" id="UP000028839">
    <property type="component" value="Unassembled WGS sequence"/>
</dbReference>
<dbReference type="PANTHER" id="PTHR20883:SF48">
    <property type="entry name" value="ECTOINE DIOXYGENASE"/>
    <property type="match status" value="1"/>
</dbReference>
<keyword evidence="5" id="KW-0479">Metal-binding</keyword>
<keyword evidence="7" id="KW-0560">Oxidoreductase</keyword>
<gene>
    <name evidence="11" type="ORF">IB75_08205</name>
</gene>
<sequence length="302" mass="35456">MAYNQDLLDYHEDLYPSRIGNTPHLFERRDPVFYGQSPGSGPLNQEQVEFYEKKGYLFFQDLFSQKEIQRYRDELKVLSDTASVKKAPQTILEPERQEVRSIFDIHRTNELFDRLSRDKRIVNIITQLLNSRVYIHQSRINYKPGFQGKEFYWHSDFETWHQEDGMPRMRALSCSITLTENSFYNGPLMLIPQSHWYFLCCVGKTPKDHYKSSLRKQEYGVPDNESLRRLVDIGGIVAPRGPAGSVIFFECNLMHGSNSNISPWPRSNIFFVYNSMENTLVQPYCGLEPRPEYIANRDFIPI</sequence>
<dbReference type="HOGENOM" id="CLU_048953_5_0_6"/>
<dbReference type="InterPro" id="IPR012774">
    <property type="entry name" value="EctD"/>
</dbReference>
<evidence type="ECO:0000256" key="10">
    <source>
        <dbReference type="NCBIfam" id="TIGR02408"/>
    </source>
</evidence>
<comment type="catalytic activity">
    <reaction evidence="9">
        <text>L-ectoine + 2-oxoglutarate + O2 = 5-hydroxyectoine + succinate + CO2</text>
        <dbReference type="Rhea" id="RHEA:45740"/>
        <dbReference type="ChEBI" id="CHEBI:15379"/>
        <dbReference type="ChEBI" id="CHEBI:16526"/>
        <dbReference type="ChEBI" id="CHEBI:16810"/>
        <dbReference type="ChEBI" id="CHEBI:30031"/>
        <dbReference type="ChEBI" id="CHEBI:58515"/>
        <dbReference type="ChEBI" id="CHEBI:85413"/>
        <dbReference type="EC" id="1.14.11.55"/>
    </reaction>
</comment>
<comment type="subunit">
    <text evidence="4">Homodimer.</text>
</comment>
<organism evidence="11 12">
    <name type="scientific">Nitrosococcus oceani C-27</name>
    <dbReference type="NCBI Taxonomy" id="314279"/>
    <lineage>
        <taxon>Bacteria</taxon>
        <taxon>Pseudomonadati</taxon>
        <taxon>Pseudomonadota</taxon>
        <taxon>Gammaproteobacteria</taxon>
        <taxon>Chromatiales</taxon>
        <taxon>Chromatiaceae</taxon>
        <taxon>Nitrosococcus</taxon>
    </lineage>
</organism>
<protein>
    <recommendedName>
        <fullName evidence="10">Ectoine hydroxylase</fullName>
        <ecNumber evidence="10">1.14.11.55</ecNumber>
    </recommendedName>
</protein>
<evidence type="ECO:0000313" key="12">
    <source>
        <dbReference type="Proteomes" id="UP000028839"/>
    </source>
</evidence>
<reference evidence="11 12" key="1">
    <citation type="submission" date="2014-07" db="EMBL/GenBank/DDBJ databases">
        <title>Comparative analysis of Nitrosococcus oceani genome inventories of strains from Pacific and Atlantic gyres.</title>
        <authorList>
            <person name="Lim C.K."/>
            <person name="Wang L."/>
            <person name="Sayavedra-Soto L.A."/>
            <person name="Klotz M.G."/>
        </authorList>
    </citation>
    <scope>NUCLEOTIDE SEQUENCE [LARGE SCALE GENOMIC DNA]</scope>
    <source>
        <strain evidence="11 12">C-27</strain>
    </source>
</reference>
<dbReference type="InterPro" id="IPR008775">
    <property type="entry name" value="Phytyl_CoA_dOase-like"/>
</dbReference>
<dbReference type="GO" id="GO:0005506">
    <property type="term" value="F:iron ion binding"/>
    <property type="evidence" value="ECO:0007669"/>
    <property type="project" value="UniProtKB-ARBA"/>
</dbReference>
<comment type="cofactor">
    <cofactor evidence="1">
        <name>Fe(2+)</name>
        <dbReference type="ChEBI" id="CHEBI:29033"/>
    </cofactor>
</comment>
<dbReference type="GO" id="GO:0016706">
    <property type="term" value="F:2-oxoglutarate-dependent dioxygenase activity"/>
    <property type="evidence" value="ECO:0007669"/>
    <property type="project" value="InterPro"/>
</dbReference>
<dbReference type="OrthoDB" id="9791262at2"/>
<keyword evidence="8" id="KW-0408">Iron</keyword>